<sequence length="65" mass="7044">MSGYPAETLKTIAEGLALTLEPAEPPMSSADLEALKALVQQTGDMAQALEKWEAIKSRNSQERAR</sequence>
<protein>
    <submittedName>
        <fullName evidence="1">Uncharacterized protein</fullName>
    </submittedName>
</protein>
<dbReference type="Proteomes" id="UP001626536">
    <property type="component" value="Chromosome"/>
</dbReference>
<name>A0ABZ0HQS2_9HYPH</name>
<accession>A0ABZ0HQS2</accession>
<evidence type="ECO:0000313" key="2">
    <source>
        <dbReference type="Proteomes" id="UP001626536"/>
    </source>
</evidence>
<organism evidence="1 2">
    <name type="scientific">Methylocapsa polymorpha</name>
    <dbReference type="NCBI Taxonomy" id="3080828"/>
    <lineage>
        <taxon>Bacteria</taxon>
        <taxon>Pseudomonadati</taxon>
        <taxon>Pseudomonadota</taxon>
        <taxon>Alphaproteobacteria</taxon>
        <taxon>Hyphomicrobiales</taxon>
        <taxon>Beijerinckiaceae</taxon>
        <taxon>Methylocapsa</taxon>
    </lineage>
</organism>
<evidence type="ECO:0000313" key="1">
    <source>
        <dbReference type="EMBL" id="WOJ89166.1"/>
    </source>
</evidence>
<proteinExistence type="predicted"/>
<dbReference type="RefSeq" id="WP_407338609.1">
    <property type="nucleotide sequence ID" value="NZ_CP136862.1"/>
</dbReference>
<gene>
    <name evidence="1" type="ORF">RZS28_15360</name>
</gene>
<dbReference type="EMBL" id="CP136862">
    <property type="protein sequence ID" value="WOJ89166.1"/>
    <property type="molecule type" value="Genomic_DNA"/>
</dbReference>
<keyword evidence="2" id="KW-1185">Reference proteome</keyword>
<reference evidence="1 2" key="1">
    <citation type="submission" date="2023-10" db="EMBL/GenBank/DDBJ databases">
        <title>Novel methanotroph of the genus Methylocapsa from a subarctic wetland.</title>
        <authorList>
            <person name="Belova S.E."/>
            <person name="Oshkin I.Y."/>
            <person name="Miroshnikov K."/>
            <person name="Dedysh S.N."/>
        </authorList>
    </citation>
    <scope>NUCLEOTIDE SEQUENCE [LARGE SCALE GENOMIC DNA]</scope>
    <source>
        <strain evidence="1 2">RX1</strain>
    </source>
</reference>